<dbReference type="PANTHER" id="PTHR22777:SF4">
    <property type="entry name" value="UPF0053 PROTEIN SLL1254"/>
    <property type="match status" value="1"/>
</dbReference>
<dbReference type="GO" id="GO:0005886">
    <property type="term" value="C:plasma membrane"/>
    <property type="evidence" value="ECO:0007669"/>
    <property type="project" value="TreeGrafter"/>
</dbReference>
<keyword evidence="13" id="KW-1185">Reference proteome</keyword>
<keyword evidence="3" id="KW-0677">Repeat</keyword>
<dbReference type="SUPFAM" id="SSF54631">
    <property type="entry name" value="CBS-domain pair"/>
    <property type="match status" value="1"/>
</dbReference>
<evidence type="ECO:0000256" key="7">
    <source>
        <dbReference type="PROSITE-ProRule" id="PRU00703"/>
    </source>
</evidence>
<dbReference type="PROSITE" id="PS51846">
    <property type="entry name" value="CNNM"/>
    <property type="match status" value="1"/>
</dbReference>
<proteinExistence type="predicted"/>
<evidence type="ECO:0000256" key="8">
    <source>
        <dbReference type="PROSITE-ProRule" id="PRU01193"/>
    </source>
</evidence>
<evidence type="ECO:0000256" key="9">
    <source>
        <dbReference type="SAM" id="Phobius"/>
    </source>
</evidence>
<evidence type="ECO:0000313" key="13">
    <source>
        <dbReference type="Proteomes" id="UP000658278"/>
    </source>
</evidence>
<dbReference type="RefSeq" id="WP_200278343.1">
    <property type="nucleotide sequence ID" value="NZ_JAENII010000004.1"/>
</dbReference>
<feature type="transmembrane region" description="Helical" evidence="9">
    <location>
        <begin position="6"/>
        <end position="28"/>
    </location>
</feature>
<dbReference type="Pfam" id="PF00571">
    <property type="entry name" value="CBS"/>
    <property type="match status" value="1"/>
</dbReference>
<evidence type="ECO:0000256" key="2">
    <source>
        <dbReference type="ARBA" id="ARBA00022692"/>
    </source>
</evidence>
<dbReference type="AlphaFoldDB" id="A0A934RE63"/>
<name>A0A934RE63_9BACT</name>
<dbReference type="CDD" id="cd04590">
    <property type="entry name" value="CBS_pair_CorC_HlyC_assoc"/>
    <property type="match status" value="1"/>
</dbReference>
<dbReference type="InterPro" id="IPR000644">
    <property type="entry name" value="CBS_dom"/>
</dbReference>
<dbReference type="InterPro" id="IPR002550">
    <property type="entry name" value="CNNM"/>
</dbReference>
<evidence type="ECO:0000256" key="5">
    <source>
        <dbReference type="ARBA" id="ARBA00023122"/>
    </source>
</evidence>
<dbReference type="InterPro" id="IPR044751">
    <property type="entry name" value="Ion_transp-like_CBS"/>
</dbReference>
<feature type="transmembrane region" description="Helical" evidence="9">
    <location>
        <begin position="87"/>
        <end position="107"/>
    </location>
</feature>
<evidence type="ECO:0000256" key="6">
    <source>
        <dbReference type="ARBA" id="ARBA00023136"/>
    </source>
</evidence>
<evidence type="ECO:0000256" key="1">
    <source>
        <dbReference type="ARBA" id="ARBA00004141"/>
    </source>
</evidence>
<protein>
    <submittedName>
        <fullName evidence="12">HlyC/CorC family transporter</fullName>
    </submittedName>
</protein>
<keyword evidence="6 8" id="KW-0472">Membrane</keyword>
<dbReference type="Proteomes" id="UP000658278">
    <property type="component" value="Unassembled WGS sequence"/>
</dbReference>
<comment type="caution">
    <text evidence="12">The sequence shown here is derived from an EMBL/GenBank/DDBJ whole genome shotgun (WGS) entry which is preliminary data.</text>
</comment>
<keyword evidence="4 8" id="KW-1133">Transmembrane helix</keyword>
<evidence type="ECO:0000256" key="4">
    <source>
        <dbReference type="ARBA" id="ARBA00022989"/>
    </source>
</evidence>
<reference evidence="12" key="1">
    <citation type="submission" date="2021-01" db="EMBL/GenBank/DDBJ databases">
        <title>Modified the classification status of verrucomicrobia.</title>
        <authorList>
            <person name="Feng X."/>
        </authorList>
    </citation>
    <scope>NUCLEOTIDE SEQUENCE</scope>
    <source>
        <strain evidence="12">KCTC 22201</strain>
    </source>
</reference>
<comment type="subcellular location">
    <subcellularLocation>
        <location evidence="1">Membrane</location>
        <topology evidence="1">Multi-pass membrane protein</topology>
    </subcellularLocation>
</comment>
<dbReference type="Gene3D" id="3.10.580.10">
    <property type="entry name" value="CBS-domain"/>
    <property type="match status" value="1"/>
</dbReference>
<keyword evidence="5 7" id="KW-0129">CBS domain</keyword>
<keyword evidence="2 8" id="KW-0812">Transmembrane</keyword>
<gene>
    <name evidence="12" type="ORF">JIN81_07840</name>
</gene>
<organism evidence="12 13">
    <name type="scientific">Haloferula rosea</name>
    <dbReference type="NCBI Taxonomy" id="490093"/>
    <lineage>
        <taxon>Bacteria</taxon>
        <taxon>Pseudomonadati</taxon>
        <taxon>Verrucomicrobiota</taxon>
        <taxon>Verrucomicrobiia</taxon>
        <taxon>Verrucomicrobiales</taxon>
        <taxon>Verrucomicrobiaceae</taxon>
        <taxon>Haloferula</taxon>
    </lineage>
</organism>
<dbReference type="EMBL" id="JAENII010000004">
    <property type="protein sequence ID" value="MBK1826926.1"/>
    <property type="molecule type" value="Genomic_DNA"/>
</dbReference>
<dbReference type="PROSITE" id="PS51371">
    <property type="entry name" value="CBS"/>
    <property type="match status" value="1"/>
</dbReference>
<evidence type="ECO:0000259" key="11">
    <source>
        <dbReference type="PROSITE" id="PS51846"/>
    </source>
</evidence>
<sequence>MTLLIVYILIALGFSFLCSILEATLLTLSPTVIETSKRKGAKWAPTMEKLKTDIERPLSAILTLNTIAHTMGASGAGSQFQKMFGNVWLTAFSVVLTLAILVFTEIIPKTIGARYSVALAGPTAWILPKLQWILSPLVWFCRQITRLLTFGKANAEPMHREELLAVTRMGEAEGVLNASEGQVVRNVLRLGEIPVSDIMTPRPVMFTMPGTISLCEFAEACAAQPFSRIPVYDGDDVDKIDYFILRADALAGCLKNQDDPLESLKRPLPTIPRELSVEILFQQLIAGGHHMMSVHDEFGTTVGLVTLEDVLETIVGVEIVDEQDAVTDMQELARQRWSDRTEEDGKSETP</sequence>
<evidence type="ECO:0000256" key="3">
    <source>
        <dbReference type="ARBA" id="ARBA00022737"/>
    </source>
</evidence>
<dbReference type="PANTHER" id="PTHR22777">
    <property type="entry name" value="HEMOLYSIN-RELATED"/>
    <property type="match status" value="1"/>
</dbReference>
<feature type="domain" description="CNNM transmembrane" evidence="11">
    <location>
        <begin position="1"/>
        <end position="180"/>
    </location>
</feature>
<evidence type="ECO:0000313" key="12">
    <source>
        <dbReference type="EMBL" id="MBK1826926.1"/>
    </source>
</evidence>
<accession>A0A934RE63</accession>
<dbReference type="InterPro" id="IPR046342">
    <property type="entry name" value="CBS_dom_sf"/>
</dbReference>
<dbReference type="Pfam" id="PF01595">
    <property type="entry name" value="CNNM"/>
    <property type="match status" value="1"/>
</dbReference>
<feature type="domain" description="CBS" evidence="10">
    <location>
        <begin position="264"/>
        <end position="322"/>
    </location>
</feature>
<evidence type="ECO:0000259" key="10">
    <source>
        <dbReference type="PROSITE" id="PS51371"/>
    </source>
</evidence>